<comment type="caution">
    <text evidence="1">The sequence shown here is derived from an EMBL/GenBank/DDBJ whole genome shotgun (WGS) entry which is preliminary data.</text>
</comment>
<gene>
    <name evidence="1" type="ORF">FBU59_005139</name>
</gene>
<accession>A0ACC1J3E8</accession>
<keyword evidence="2" id="KW-1185">Reference proteome</keyword>
<organism evidence="1 2">
    <name type="scientific">Linderina macrospora</name>
    <dbReference type="NCBI Taxonomy" id="4868"/>
    <lineage>
        <taxon>Eukaryota</taxon>
        <taxon>Fungi</taxon>
        <taxon>Fungi incertae sedis</taxon>
        <taxon>Zoopagomycota</taxon>
        <taxon>Kickxellomycotina</taxon>
        <taxon>Kickxellomycetes</taxon>
        <taxon>Kickxellales</taxon>
        <taxon>Kickxellaceae</taxon>
        <taxon>Linderina</taxon>
    </lineage>
</organism>
<dbReference type="EMBL" id="JANBPW010003970">
    <property type="protein sequence ID" value="KAJ1936185.1"/>
    <property type="molecule type" value="Genomic_DNA"/>
</dbReference>
<name>A0ACC1J3E8_9FUNG</name>
<dbReference type="Proteomes" id="UP001150603">
    <property type="component" value="Unassembled WGS sequence"/>
</dbReference>
<reference evidence="1" key="1">
    <citation type="submission" date="2022-07" db="EMBL/GenBank/DDBJ databases">
        <title>Phylogenomic reconstructions and comparative analyses of Kickxellomycotina fungi.</title>
        <authorList>
            <person name="Reynolds N.K."/>
            <person name="Stajich J.E."/>
            <person name="Barry K."/>
            <person name="Grigoriev I.V."/>
            <person name="Crous P."/>
            <person name="Smith M.E."/>
        </authorList>
    </citation>
    <scope>NUCLEOTIDE SEQUENCE</scope>
    <source>
        <strain evidence="1">NRRL 5244</strain>
    </source>
</reference>
<evidence type="ECO:0000313" key="1">
    <source>
        <dbReference type="EMBL" id="KAJ1936185.1"/>
    </source>
</evidence>
<sequence length="212" mass="24166">MSAYLKSELSKHGIDDEAIIEYCVGLLDDETMETDEKQEAIAGYLEAVTEQDLSDLISTALTKTTIAQQEAELAAQAAAQQKLNRALELEKAELEKDAQEARDPVATRQLTMEERRQREKLLMTYGFDVPEIVENANGEAEIVYREATAGTDMGVERNLNAQIVADKERAVRETSRAAHLKKVEREKELLEKDRLRKEKEKRRTAKKEKRRM</sequence>
<evidence type="ECO:0000313" key="2">
    <source>
        <dbReference type="Proteomes" id="UP001150603"/>
    </source>
</evidence>
<protein>
    <submittedName>
        <fullName evidence="1">Uncharacterized protein</fullName>
    </submittedName>
</protein>
<proteinExistence type="predicted"/>